<dbReference type="Proteomes" id="UP000831782">
    <property type="component" value="Chromosome"/>
</dbReference>
<accession>A0ABY4EYU8</accession>
<evidence type="ECO:0000313" key="4">
    <source>
        <dbReference type="Proteomes" id="UP000831782"/>
    </source>
</evidence>
<evidence type="ECO:0000259" key="2">
    <source>
        <dbReference type="Pfam" id="PF20434"/>
    </source>
</evidence>
<dbReference type="InterPro" id="IPR029058">
    <property type="entry name" value="AB_hydrolase_fold"/>
</dbReference>
<keyword evidence="4" id="KW-1185">Reference proteome</keyword>
<dbReference type="SUPFAM" id="SSF53474">
    <property type="entry name" value="alpha/beta-Hydrolases"/>
    <property type="match status" value="1"/>
</dbReference>
<dbReference type="Gene3D" id="3.40.50.1820">
    <property type="entry name" value="alpha/beta hydrolase"/>
    <property type="match status" value="1"/>
</dbReference>
<dbReference type="InterPro" id="IPR050300">
    <property type="entry name" value="GDXG_lipolytic_enzyme"/>
</dbReference>
<dbReference type="Pfam" id="PF20434">
    <property type="entry name" value="BD-FAE"/>
    <property type="match status" value="1"/>
</dbReference>
<reference evidence="3 4" key="1">
    <citation type="submission" date="2022-04" db="EMBL/GenBank/DDBJ databases">
        <title>Gracilibacillus sp. isolated from saltern.</title>
        <authorList>
            <person name="Won M."/>
            <person name="Lee C.-M."/>
            <person name="Woen H.-Y."/>
            <person name="Kwon S.-W."/>
        </authorList>
    </citation>
    <scope>NUCLEOTIDE SEQUENCE [LARGE SCALE GENOMIC DNA]</scope>
    <source>
        <strain evidence="3 4">SSWR10-1</strain>
    </source>
</reference>
<feature type="domain" description="BD-FAE-like" evidence="2">
    <location>
        <begin position="30"/>
        <end position="140"/>
    </location>
</feature>
<protein>
    <submittedName>
        <fullName evidence="3">Alpha/beta hydrolase</fullName>
    </submittedName>
</protein>
<dbReference type="GO" id="GO:0016787">
    <property type="term" value="F:hydrolase activity"/>
    <property type="evidence" value="ECO:0007669"/>
    <property type="project" value="UniProtKB-KW"/>
</dbReference>
<dbReference type="EMBL" id="CP095072">
    <property type="protein sequence ID" value="UOQ49022.1"/>
    <property type="molecule type" value="Genomic_DNA"/>
</dbReference>
<evidence type="ECO:0000256" key="1">
    <source>
        <dbReference type="ARBA" id="ARBA00022801"/>
    </source>
</evidence>
<dbReference type="PANTHER" id="PTHR48081">
    <property type="entry name" value="AB HYDROLASE SUPERFAMILY PROTEIN C4A8.06C"/>
    <property type="match status" value="1"/>
</dbReference>
<sequence>MMSHIHFDFPVTEKTYKVKGERKLKLYVKEPETPKGNRAAILFFIGGTFKKNPNSPAHFQYQAKYFSSQGMVAICVDYRNGEDEGFTPVQAIVDAKSAVRWVRRHSDDLGIDPNKIVMCGSSAGGYVCVSSIMLQDLDEDDEENDHIPNALVIFGAGMDEVDIMRRRYPQLLDRATELSPIHHIRNCLPPTLWMCGSQEEDAHKAGGLFEQNKRFIKQMITKGNEIKLVSYEGMEHGFFRYGRHNNKYFHMTNTEMKDFLESLEFI</sequence>
<gene>
    <name evidence="3" type="ORF">MUN88_02460</name>
</gene>
<keyword evidence="1 3" id="KW-0378">Hydrolase</keyword>
<dbReference type="InterPro" id="IPR049492">
    <property type="entry name" value="BD-FAE-like_dom"/>
</dbReference>
<name>A0ABY4EYU8_9BACI</name>
<organism evidence="3 4">
    <name type="scientific">Gracilibacillus caseinilyticus</name>
    <dbReference type="NCBI Taxonomy" id="2932256"/>
    <lineage>
        <taxon>Bacteria</taxon>
        <taxon>Bacillati</taxon>
        <taxon>Bacillota</taxon>
        <taxon>Bacilli</taxon>
        <taxon>Bacillales</taxon>
        <taxon>Bacillaceae</taxon>
        <taxon>Gracilibacillus</taxon>
    </lineage>
</organism>
<proteinExistence type="predicted"/>
<evidence type="ECO:0000313" key="3">
    <source>
        <dbReference type="EMBL" id="UOQ49022.1"/>
    </source>
</evidence>
<dbReference type="RefSeq" id="WP_244720439.1">
    <property type="nucleotide sequence ID" value="NZ_CP095072.1"/>
</dbReference>